<dbReference type="RefSeq" id="WP_137064179.1">
    <property type="nucleotide sequence ID" value="NZ_CP040748.1"/>
</dbReference>
<dbReference type="AlphaFoldDB" id="A0A4U2YRZ1"/>
<name>A0A4U2YRZ1_9ACTN</name>
<dbReference type="SUPFAM" id="SSF53756">
    <property type="entry name" value="UDP-Glycosyltransferase/glycogen phosphorylase"/>
    <property type="match status" value="1"/>
</dbReference>
<accession>A0A4U2YRZ1</accession>
<proteinExistence type="predicted"/>
<dbReference type="EMBL" id="SZPY01000001">
    <property type="protein sequence ID" value="TKI63714.1"/>
    <property type="molecule type" value="Genomic_DNA"/>
</dbReference>
<dbReference type="OrthoDB" id="9790710at2"/>
<gene>
    <name evidence="1" type="ORF">FC770_00550</name>
</gene>
<dbReference type="GO" id="GO:0016740">
    <property type="term" value="F:transferase activity"/>
    <property type="evidence" value="ECO:0007669"/>
    <property type="project" value="UniProtKB-KW"/>
</dbReference>
<reference evidence="1 2" key="1">
    <citation type="submission" date="2019-04" db="EMBL/GenBank/DDBJ databases">
        <authorList>
            <person name="Dong K."/>
        </authorList>
    </citation>
    <scope>NUCLEOTIDE SEQUENCE [LARGE SCALE GENOMIC DNA]</scope>
    <source>
        <strain evidence="2">dk3543</strain>
    </source>
</reference>
<organism evidence="1 2">
    <name type="scientific">Nocardioides jishulii</name>
    <dbReference type="NCBI Taxonomy" id="2575440"/>
    <lineage>
        <taxon>Bacteria</taxon>
        <taxon>Bacillati</taxon>
        <taxon>Actinomycetota</taxon>
        <taxon>Actinomycetes</taxon>
        <taxon>Propionibacteriales</taxon>
        <taxon>Nocardioidaceae</taxon>
        <taxon>Nocardioides</taxon>
    </lineage>
</organism>
<keyword evidence="2" id="KW-1185">Reference proteome</keyword>
<dbReference type="Gene3D" id="3.40.50.2000">
    <property type="entry name" value="Glycogen Phosphorylase B"/>
    <property type="match status" value="1"/>
</dbReference>
<sequence>MKVLHLGFVTPDALFEQVLRNDRRMPVQTQRFGWNFLGALTAAGMEVDAVTVVPASDFPLNRQLVFRRQPFDQNGVSGAAVGFVNVLGVKHWSRHRVMLGEVMRRYRDPEVTRPDVVVVHGVNSALLALTNRVATHFGIPSVVLMTDPPHGVGARDEQPRSALRRVDFRRVMNQLDRFSAGICLTEQLGSAFLPGRPVLVMEGIADVAETDADAASPVGASPVVLYAGGVEEAYGLGALLEAVERSQGEWTLEVCGRGSYLDQVLRAAERSPRVVYRGVLGQAELHEAYRAAAILVNPRPDRGFTRFSFPSKVLEYMTHGGTVASTRLPGIPEEYWDHLHPLPVDGEGMAVALDRLAESDFSAEVVAARRAELRDFLRRGKSLPAQGDRIAEFFTSLTATPSRTQ</sequence>
<dbReference type="Proteomes" id="UP000307808">
    <property type="component" value="Unassembled WGS sequence"/>
</dbReference>
<evidence type="ECO:0000313" key="1">
    <source>
        <dbReference type="EMBL" id="TKI63714.1"/>
    </source>
</evidence>
<keyword evidence="1" id="KW-0808">Transferase</keyword>
<evidence type="ECO:0000313" key="2">
    <source>
        <dbReference type="Proteomes" id="UP000307808"/>
    </source>
</evidence>
<comment type="caution">
    <text evidence="1">The sequence shown here is derived from an EMBL/GenBank/DDBJ whole genome shotgun (WGS) entry which is preliminary data.</text>
</comment>
<dbReference type="Pfam" id="PF13692">
    <property type="entry name" value="Glyco_trans_1_4"/>
    <property type="match status" value="1"/>
</dbReference>
<protein>
    <submittedName>
        <fullName evidence="1">Glycosyltransferase family 4 protein</fullName>
    </submittedName>
</protein>